<evidence type="ECO:0000313" key="2">
    <source>
        <dbReference type="Proteomes" id="UP000183832"/>
    </source>
</evidence>
<proteinExistence type="predicted"/>
<gene>
    <name evidence="1" type="ORF">CLUMA_CG018688</name>
</gene>
<name>A0A1J1J1L9_9DIPT</name>
<dbReference type="EMBL" id="CVRI01000065">
    <property type="protein sequence ID" value="CRL05652.1"/>
    <property type="molecule type" value="Genomic_DNA"/>
</dbReference>
<dbReference type="Proteomes" id="UP000183832">
    <property type="component" value="Unassembled WGS sequence"/>
</dbReference>
<evidence type="ECO:0000313" key="1">
    <source>
        <dbReference type="EMBL" id="CRL05652.1"/>
    </source>
</evidence>
<reference evidence="1 2" key="1">
    <citation type="submission" date="2015-04" db="EMBL/GenBank/DDBJ databases">
        <authorList>
            <person name="Syromyatnikov M.Y."/>
            <person name="Popov V.N."/>
        </authorList>
    </citation>
    <scope>NUCLEOTIDE SEQUENCE [LARGE SCALE GENOMIC DNA]</scope>
</reference>
<sequence>MFAATTREQCFMKLIHKHYTLNNSEISWHYEICIEAICCLCDEKTQHDYAYLLLSNEMFMPQHLEK</sequence>
<keyword evidence="2" id="KW-1185">Reference proteome</keyword>
<protein>
    <submittedName>
        <fullName evidence="1">CLUMA_CG018688, isoform A</fullName>
    </submittedName>
</protein>
<dbReference type="AlphaFoldDB" id="A0A1J1J1L9"/>
<organism evidence="1 2">
    <name type="scientific">Clunio marinus</name>
    <dbReference type="NCBI Taxonomy" id="568069"/>
    <lineage>
        <taxon>Eukaryota</taxon>
        <taxon>Metazoa</taxon>
        <taxon>Ecdysozoa</taxon>
        <taxon>Arthropoda</taxon>
        <taxon>Hexapoda</taxon>
        <taxon>Insecta</taxon>
        <taxon>Pterygota</taxon>
        <taxon>Neoptera</taxon>
        <taxon>Endopterygota</taxon>
        <taxon>Diptera</taxon>
        <taxon>Nematocera</taxon>
        <taxon>Chironomoidea</taxon>
        <taxon>Chironomidae</taxon>
        <taxon>Clunio</taxon>
    </lineage>
</organism>
<accession>A0A1J1J1L9</accession>